<organism evidence="1 2">
    <name type="scientific">Liquidambar formosana</name>
    <name type="common">Formosan gum</name>
    <dbReference type="NCBI Taxonomy" id="63359"/>
    <lineage>
        <taxon>Eukaryota</taxon>
        <taxon>Viridiplantae</taxon>
        <taxon>Streptophyta</taxon>
        <taxon>Embryophyta</taxon>
        <taxon>Tracheophyta</taxon>
        <taxon>Spermatophyta</taxon>
        <taxon>Magnoliopsida</taxon>
        <taxon>eudicotyledons</taxon>
        <taxon>Gunneridae</taxon>
        <taxon>Pentapetalae</taxon>
        <taxon>Saxifragales</taxon>
        <taxon>Altingiaceae</taxon>
        <taxon>Liquidambar</taxon>
    </lineage>
</organism>
<dbReference type="PANTHER" id="PTHR33168">
    <property type="entry name" value="STRESS INDUCED PROTEIN-RELATED"/>
    <property type="match status" value="1"/>
</dbReference>
<proteinExistence type="predicted"/>
<keyword evidence="2" id="KW-1185">Reference proteome</keyword>
<comment type="caution">
    <text evidence="1">The sequence shown here is derived from an EMBL/GenBank/DDBJ whole genome shotgun (WGS) entry which is preliminary data.</text>
</comment>
<name>A0AAP0RLF5_LIQFO</name>
<evidence type="ECO:0000313" key="2">
    <source>
        <dbReference type="Proteomes" id="UP001415857"/>
    </source>
</evidence>
<evidence type="ECO:0000313" key="1">
    <source>
        <dbReference type="EMBL" id="KAK9280244.1"/>
    </source>
</evidence>
<sequence length="129" mass="14765">MEDERESAYLRQKLKSTICFSCCLSRHEALEPLSKSRTIRSSSTWLKSTARELPEIKEKCRNLFPRIGKSRRHSADFKYDPLSYALNFDEGYDDSRIDEFPLRNFSARLPASPVPAVAGMVSREIVACS</sequence>
<dbReference type="EMBL" id="JBBPBK010000008">
    <property type="protein sequence ID" value="KAK9280244.1"/>
    <property type="molecule type" value="Genomic_DNA"/>
</dbReference>
<dbReference type="AlphaFoldDB" id="A0AAP0RLF5"/>
<accession>A0AAP0RLF5</accession>
<reference evidence="1 2" key="1">
    <citation type="journal article" date="2024" name="Plant J.">
        <title>Genome sequences and population genomics reveal climatic adaptation and genomic divergence between two closely related sweetgum species.</title>
        <authorList>
            <person name="Xu W.Q."/>
            <person name="Ren C.Q."/>
            <person name="Zhang X.Y."/>
            <person name="Comes H.P."/>
            <person name="Liu X.H."/>
            <person name="Li Y.G."/>
            <person name="Kettle C.J."/>
            <person name="Jalonen R."/>
            <person name="Gaisberger H."/>
            <person name="Ma Y.Z."/>
            <person name="Qiu Y.X."/>
        </authorList>
    </citation>
    <scope>NUCLEOTIDE SEQUENCE [LARGE SCALE GENOMIC DNA]</scope>
    <source>
        <strain evidence="1">Hangzhou</strain>
    </source>
</reference>
<gene>
    <name evidence="1" type="ORF">L1049_013931</name>
</gene>
<dbReference type="Proteomes" id="UP001415857">
    <property type="component" value="Unassembled WGS sequence"/>
</dbReference>
<protein>
    <submittedName>
        <fullName evidence="1">Uncharacterized protein</fullName>
    </submittedName>
</protein>